<dbReference type="PANTHER" id="PTHR36447:SF1">
    <property type="entry name" value="BETA-GALACTOSIDASE GANA"/>
    <property type="match status" value="1"/>
</dbReference>
<dbReference type="Proteomes" id="UP000182783">
    <property type="component" value="Unassembled WGS sequence"/>
</dbReference>
<feature type="binding site" evidence="8">
    <location>
        <position position="315"/>
    </location>
    <ligand>
        <name>substrate</name>
    </ligand>
</feature>
<reference evidence="12 14" key="1">
    <citation type="submission" date="2015-08" db="EMBL/GenBank/DDBJ databases">
        <title>Genome of Paenibacillus jilunlii.</title>
        <authorList>
            <person name="Sant'Anna F.H."/>
            <person name="Ambrosini A."/>
            <person name="Souza R."/>
            <person name="Bach E."/>
            <person name="Fernandes G."/>
            <person name="Balsanelli E."/>
            <person name="Baura V.A."/>
            <person name="Pedrosa F.O."/>
            <person name="Souza E.M."/>
            <person name="Passaglia L."/>
        </authorList>
    </citation>
    <scope>NUCLEOTIDE SEQUENCE [LARGE SCALE GENOMIC DNA]</scope>
    <source>
        <strain evidence="12 14">DSM 23019</strain>
    </source>
</reference>
<dbReference type="EC" id="3.2.1.23" evidence="3 6"/>
<dbReference type="InterPro" id="IPR003476">
    <property type="entry name" value="Glyco_hydro_42"/>
</dbReference>
<dbReference type="EMBL" id="LIPY01000095">
    <property type="protein sequence ID" value="KWX78363.1"/>
    <property type="molecule type" value="Genomic_DNA"/>
</dbReference>
<dbReference type="CDD" id="cd03143">
    <property type="entry name" value="A4_beta-galactosidase_middle_domain"/>
    <property type="match status" value="1"/>
</dbReference>
<gene>
    <name evidence="12" type="ORF">AML91_05515</name>
    <name evidence="13" type="ORF">SAMN05216191_13226</name>
</gene>
<dbReference type="Pfam" id="PF08532">
    <property type="entry name" value="Glyco_hydro_42M"/>
    <property type="match status" value="1"/>
</dbReference>
<sequence length="676" mass="76678">MINDKLPKIWYGGDYNPEQWDAPVWAEDERMFKLAGIDVATINVFSWALIQPSEDTYDFSGLDELMDRLYNNGTYVCLATSTGAHPAWMAHRYPEVTRVDVQGRKRKFGGRHNSNPNSPVYRKFAAKLAGKLAERYKDHPGLVAWHISNEYGGYDYSEQSEAAFRVWLKNRYGSLDALNKAWNTRFWGHTFYDWEEIVVPNELSEEWNGNRTNFQGISLDYRRFMSHSLLECYKLEYNAIKEHSTNVPVTTNLMGFYPELDYFEWAKHMDVVSWDNYPSLDTPVSHTAMTHDLMRGLKNGQPFMLMEQTPSQQNWQPYNSLKRPGVMRLWSYQAVARGADTVLFFQLRRSIGACEKYHGAVIEHVGHEHTRVFRECAELGRELELLGDQLLDARSAAQIGIIYDWENRWALDLSSGPSVALDYVNEVHKYYDALYQQNIEADMIGVEEDLSKYKIVIAPVLYMIKPGFAEKVEAFVKAGGTFVTTYFSGIVNENDLVTVGGYPGELRKVLGIWAEEIDALLPGMSNEIVMSKEWGALNRTYPCDLLCDLIHAESAEVLAEYGADFYKGMPALTVNRFGEGKAYYVATSPDAAFLQGFLWNLCAEKEIQPLVSAPEGIESVQRVKDGVSYLFLLNHKEGELSADIGSAERTDLLTGKTFSGTAVVPGRGVLILSDKN</sequence>
<comment type="catalytic activity">
    <reaction evidence="1 6">
        <text>Hydrolysis of terminal non-reducing beta-D-galactose residues in beta-D-galactosides.</text>
        <dbReference type="EC" id="3.2.1.23"/>
    </reaction>
</comment>
<dbReference type="InterPro" id="IPR013739">
    <property type="entry name" value="Beta_galactosidase_C"/>
</dbReference>
<evidence type="ECO:0000313" key="15">
    <source>
        <dbReference type="Proteomes" id="UP000182783"/>
    </source>
</evidence>
<dbReference type="Proteomes" id="UP000070252">
    <property type="component" value="Unassembled WGS sequence"/>
</dbReference>
<dbReference type="PIRSF" id="PIRSF001084">
    <property type="entry name" value="B-galactosidase"/>
    <property type="match status" value="1"/>
</dbReference>
<evidence type="ECO:0000259" key="10">
    <source>
        <dbReference type="Pfam" id="PF08532"/>
    </source>
</evidence>
<feature type="active site" description="Nucleophile" evidence="7">
    <location>
        <position position="307"/>
    </location>
</feature>
<keyword evidence="14" id="KW-1185">Reference proteome</keyword>
<evidence type="ECO:0000256" key="5">
    <source>
        <dbReference type="ARBA" id="ARBA00023295"/>
    </source>
</evidence>
<dbReference type="InterPro" id="IPR013529">
    <property type="entry name" value="Glyco_hydro_42_N"/>
</dbReference>
<keyword evidence="5 6" id="KW-0326">Glycosidase</keyword>
<evidence type="ECO:0000256" key="6">
    <source>
        <dbReference type="PIRNR" id="PIRNR001084"/>
    </source>
</evidence>
<evidence type="ECO:0000259" key="9">
    <source>
        <dbReference type="Pfam" id="PF02449"/>
    </source>
</evidence>
<evidence type="ECO:0000313" key="12">
    <source>
        <dbReference type="EMBL" id="KWX78363.1"/>
    </source>
</evidence>
<feature type="domain" description="Glycoside hydrolase family 42 N-terminal" evidence="9">
    <location>
        <begin position="14"/>
        <end position="384"/>
    </location>
</feature>
<dbReference type="Gene3D" id="3.20.20.80">
    <property type="entry name" value="Glycosidases"/>
    <property type="match status" value="1"/>
</dbReference>
<dbReference type="SUPFAM" id="SSF51445">
    <property type="entry name" value="(Trans)glycosidases"/>
    <property type="match status" value="1"/>
</dbReference>
<evidence type="ECO:0000256" key="1">
    <source>
        <dbReference type="ARBA" id="ARBA00001412"/>
    </source>
</evidence>
<dbReference type="InterPro" id="IPR029062">
    <property type="entry name" value="Class_I_gatase-like"/>
</dbReference>
<dbReference type="Pfam" id="PF02449">
    <property type="entry name" value="Glyco_hydro_42"/>
    <property type="match status" value="1"/>
</dbReference>
<evidence type="ECO:0000256" key="3">
    <source>
        <dbReference type="ARBA" id="ARBA00012756"/>
    </source>
</evidence>
<evidence type="ECO:0000256" key="7">
    <source>
        <dbReference type="PIRSR" id="PIRSR001084-1"/>
    </source>
</evidence>
<dbReference type="SUPFAM" id="SSF52317">
    <property type="entry name" value="Class I glutamine amidotransferase-like"/>
    <property type="match status" value="1"/>
</dbReference>
<dbReference type="EMBL" id="FNGM01000032">
    <property type="protein sequence ID" value="SDN22315.1"/>
    <property type="molecule type" value="Genomic_DNA"/>
</dbReference>
<dbReference type="Pfam" id="PF08533">
    <property type="entry name" value="Glyco_hydro_42C"/>
    <property type="match status" value="1"/>
</dbReference>
<reference evidence="13 15" key="2">
    <citation type="submission" date="2016-10" db="EMBL/GenBank/DDBJ databases">
        <authorList>
            <person name="de Groot N.N."/>
        </authorList>
    </citation>
    <scope>NUCLEOTIDE SEQUENCE [LARGE SCALE GENOMIC DNA]</scope>
    <source>
        <strain evidence="13 15">CGMCC 1.10239</strain>
    </source>
</reference>
<evidence type="ECO:0000313" key="13">
    <source>
        <dbReference type="EMBL" id="SDN22315.1"/>
    </source>
</evidence>
<dbReference type="InterPro" id="IPR017853">
    <property type="entry name" value="GH"/>
</dbReference>
<evidence type="ECO:0000256" key="2">
    <source>
        <dbReference type="ARBA" id="ARBA00005940"/>
    </source>
</evidence>
<dbReference type="RefSeq" id="WP_062520837.1">
    <property type="nucleotide sequence ID" value="NZ_CP048429.1"/>
</dbReference>
<feature type="binding site" evidence="8">
    <location>
        <position position="111"/>
    </location>
    <ligand>
        <name>substrate</name>
    </ligand>
</feature>
<dbReference type="InterPro" id="IPR013780">
    <property type="entry name" value="Glyco_hydro_b"/>
</dbReference>
<evidence type="ECO:0000313" key="14">
    <source>
        <dbReference type="Proteomes" id="UP000070252"/>
    </source>
</evidence>
<feature type="binding site" evidence="8">
    <location>
        <position position="149"/>
    </location>
    <ligand>
        <name>substrate</name>
    </ligand>
</feature>
<protein>
    <recommendedName>
        <fullName evidence="3 6">Beta-galactosidase</fullName>
        <shortName evidence="6">Beta-gal</shortName>
        <ecNumber evidence="3 6">3.2.1.23</ecNumber>
    </recommendedName>
</protein>
<keyword evidence="4 6" id="KW-0378">Hydrolase</keyword>
<evidence type="ECO:0000256" key="8">
    <source>
        <dbReference type="PIRSR" id="PIRSR001084-2"/>
    </source>
</evidence>
<dbReference type="Gene3D" id="3.40.50.880">
    <property type="match status" value="1"/>
</dbReference>
<comment type="similarity">
    <text evidence="2 6">Belongs to the glycosyl hydrolase 42 family.</text>
</comment>
<dbReference type="AlphaFoldDB" id="A0A1G9ZMF6"/>
<dbReference type="GO" id="GO:0006012">
    <property type="term" value="P:galactose metabolic process"/>
    <property type="evidence" value="ECO:0007669"/>
    <property type="project" value="InterPro"/>
</dbReference>
<evidence type="ECO:0000259" key="11">
    <source>
        <dbReference type="Pfam" id="PF08533"/>
    </source>
</evidence>
<accession>A0A1G9ZMF6</accession>
<dbReference type="GO" id="GO:0004565">
    <property type="term" value="F:beta-galactosidase activity"/>
    <property type="evidence" value="ECO:0007669"/>
    <property type="project" value="UniProtKB-EC"/>
</dbReference>
<organism evidence="13 15">
    <name type="scientific">Paenibacillus jilunlii</name>
    <dbReference type="NCBI Taxonomy" id="682956"/>
    <lineage>
        <taxon>Bacteria</taxon>
        <taxon>Bacillati</taxon>
        <taxon>Bacillota</taxon>
        <taxon>Bacilli</taxon>
        <taxon>Bacillales</taxon>
        <taxon>Paenibacillaceae</taxon>
        <taxon>Paenibacillus</taxon>
    </lineage>
</organism>
<dbReference type="OrthoDB" id="9800974at2"/>
<feature type="domain" description="Beta-galactosidase C-terminal" evidence="11">
    <location>
        <begin position="618"/>
        <end position="673"/>
    </location>
</feature>
<feature type="domain" description="Beta-galactosidase trimerisation" evidence="10">
    <location>
        <begin position="397"/>
        <end position="607"/>
    </location>
</feature>
<proteinExistence type="inferred from homology"/>
<name>A0A1G9ZMF6_9BACL</name>
<dbReference type="Gene3D" id="2.60.40.1180">
    <property type="entry name" value="Golgi alpha-mannosidase II"/>
    <property type="match status" value="1"/>
</dbReference>
<dbReference type="InterPro" id="IPR013738">
    <property type="entry name" value="Beta_galactosidase_Trimer"/>
</dbReference>
<feature type="active site" description="Proton donor" evidence="7">
    <location>
        <position position="150"/>
    </location>
</feature>
<dbReference type="GO" id="GO:0009341">
    <property type="term" value="C:beta-galactosidase complex"/>
    <property type="evidence" value="ECO:0007669"/>
    <property type="project" value="InterPro"/>
</dbReference>
<dbReference type="PANTHER" id="PTHR36447">
    <property type="entry name" value="BETA-GALACTOSIDASE GANA"/>
    <property type="match status" value="1"/>
</dbReference>
<evidence type="ECO:0000256" key="4">
    <source>
        <dbReference type="ARBA" id="ARBA00022801"/>
    </source>
</evidence>